<protein>
    <submittedName>
        <fullName evidence="1">Uncharacterized protein</fullName>
    </submittedName>
</protein>
<organism evidence="1 2">
    <name type="scientific">Pseudomonas phage phiK7A1</name>
    <dbReference type="NCBI Taxonomy" id="2759194"/>
    <lineage>
        <taxon>Viruses</taxon>
        <taxon>Duplodnaviria</taxon>
        <taxon>Heunggongvirae</taxon>
        <taxon>Uroviricota</taxon>
        <taxon>Caudoviricetes</taxon>
        <taxon>Vandenendeviridae</taxon>
        <taxon>Gorskivirinae</taxon>
        <taxon>Torinovirus</taxon>
        <taxon>Torinovirus K7A1</taxon>
    </lineage>
</organism>
<name>A0A7H0XFN0_9CAUD</name>
<reference evidence="1 2" key="1">
    <citation type="submission" date="2020-07" db="EMBL/GenBank/DDBJ databases">
        <authorList>
            <person name="Martino G."/>
            <person name="Holtappels D."/>
            <person name="Wagemans J."/>
            <person name="Lavigne R."/>
            <person name="Turina M."/>
            <person name="Ciuffo M."/>
        </authorList>
    </citation>
    <scope>NUCLEOTIDE SEQUENCE [LARGE SCALE GENOMIC DNA]</scope>
</reference>
<dbReference type="Proteomes" id="UP000516415">
    <property type="component" value="Segment"/>
</dbReference>
<evidence type="ECO:0000313" key="2">
    <source>
        <dbReference type="Proteomes" id="UP000516415"/>
    </source>
</evidence>
<gene>
    <name evidence="1" type="ORF">phiK7A1_030c</name>
</gene>
<accession>A0A7H0XFN0</accession>
<sequence length="67" mass="7451">MLKQQAAHPLAARSLRLGAPTVPQSRTAGLQFPAPQVGLRRWYLGPLSPANRWCRVVLQAYSLSQRL</sequence>
<proteinExistence type="predicted"/>
<keyword evidence="2" id="KW-1185">Reference proteome</keyword>
<evidence type="ECO:0000313" key="1">
    <source>
        <dbReference type="EMBL" id="QNR53820.1"/>
    </source>
</evidence>
<dbReference type="EMBL" id="MT740307">
    <property type="protein sequence ID" value="QNR53820.1"/>
    <property type="molecule type" value="Genomic_DNA"/>
</dbReference>